<dbReference type="Proteomes" id="UP001066276">
    <property type="component" value="Chromosome 2_2"/>
</dbReference>
<keyword evidence="3" id="KW-1185">Reference proteome</keyword>
<feature type="region of interest" description="Disordered" evidence="1">
    <location>
        <begin position="1"/>
        <end position="44"/>
    </location>
</feature>
<dbReference type="AlphaFoldDB" id="A0AAV7UYD9"/>
<feature type="compositionally biased region" description="Basic and acidic residues" evidence="1">
    <location>
        <begin position="145"/>
        <end position="172"/>
    </location>
</feature>
<sequence length="219" mass="25123">MYAENDKELLVENSNRDFTSEVEESDISDGNQSDVSDSLLDKGPAADKNTTVQCEAIDVFEKDVIKQLKKVRYQMRKNEQQNLTKCTQTYKHITYDVPIFWPICYGILFESDLVADPDVMVTGNIIAKLEGVGGEEMVQEQECERNTNVARHENGKPPRNRGQERRGNRKAEACLLQESERNTNVARQENGKPPINCRQERRGNRKAEACLWQDVERLE</sequence>
<evidence type="ECO:0000313" key="2">
    <source>
        <dbReference type="EMBL" id="KAJ1193406.1"/>
    </source>
</evidence>
<protein>
    <submittedName>
        <fullName evidence="2">Uncharacterized protein</fullName>
    </submittedName>
</protein>
<name>A0AAV7UYD9_PLEWA</name>
<accession>A0AAV7UYD9</accession>
<reference evidence="2" key="1">
    <citation type="journal article" date="2022" name="bioRxiv">
        <title>Sequencing and chromosome-scale assembly of the giantPleurodeles waltlgenome.</title>
        <authorList>
            <person name="Brown T."/>
            <person name="Elewa A."/>
            <person name="Iarovenko S."/>
            <person name="Subramanian E."/>
            <person name="Araus A.J."/>
            <person name="Petzold A."/>
            <person name="Susuki M."/>
            <person name="Suzuki K.-i.T."/>
            <person name="Hayashi T."/>
            <person name="Toyoda A."/>
            <person name="Oliveira C."/>
            <person name="Osipova E."/>
            <person name="Leigh N.D."/>
            <person name="Simon A."/>
            <person name="Yun M.H."/>
        </authorList>
    </citation>
    <scope>NUCLEOTIDE SEQUENCE</scope>
    <source>
        <strain evidence="2">20211129_DDA</strain>
        <tissue evidence="2">Liver</tissue>
    </source>
</reference>
<feature type="region of interest" description="Disordered" evidence="1">
    <location>
        <begin position="145"/>
        <end position="205"/>
    </location>
</feature>
<gene>
    <name evidence="2" type="ORF">NDU88_002704</name>
</gene>
<comment type="caution">
    <text evidence="2">The sequence shown here is derived from an EMBL/GenBank/DDBJ whole genome shotgun (WGS) entry which is preliminary data.</text>
</comment>
<evidence type="ECO:0000313" key="3">
    <source>
        <dbReference type="Proteomes" id="UP001066276"/>
    </source>
</evidence>
<proteinExistence type="predicted"/>
<dbReference type="EMBL" id="JANPWB010000004">
    <property type="protein sequence ID" value="KAJ1193406.1"/>
    <property type="molecule type" value="Genomic_DNA"/>
</dbReference>
<feature type="compositionally biased region" description="Basic and acidic residues" evidence="1">
    <location>
        <begin position="1"/>
        <end position="19"/>
    </location>
</feature>
<evidence type="ECO:0000256" key="1">
    <source>
        <dbReference type="SAM" id="MobiDB-lite"/>
    </source>
</evidence>
<organism evidence="2 3">
    <name type="scientific">Pleurodeles waltl</name>
    <name type="common">Iberian ribbed newt</name>
    <dbReference type="NCBI Taxonomy" id="8319"/>
    <lineage>
        <taxon>Eukaryota</taxon>
        <taxon>Metazoa</taxon>
        <taxon>Chordata</taxon>
        <taxon>Craniata</taxon>
        <taxon>Vertebrata</taxon>
        <taxon>Euteleostomi</taxon>
        <taxon>Amphibia</taxon>
        <taxon>Batrachia</taxon>
        <taxon>Caudata</taxon>
        <taxon>Salamandroidea</taxon>
        <taxon>Salamandridae</taxon>
        <taxon>Pleurodelinae</taxon>
        <taxon>Pleurodeles</taxon>
    </lineage>
</organism>